<reference evidence="2" key="1">
    <citation type="journal article" date="2020" name="Nat. Commun.">
        <title>Genome sequence of the cluster root forming white lupin.</title>
        <authorList>
            <person name="Hufnagel B."/>
            <person name="Marques A."/>
            <person name="Soriano A."/>
            <person name="Marques L."/>
            <person name="Divol F."/>
            <person name="Doumas P."/>
            <person name="Sallet E."/>
            <person name="Mancinotti D."/>
            <person name="Carrere S."/>
            <person name="Marande W."/>
            <person name="Arribat S."/>
            <person name="Keller J."/>
            <person name="Huneau C."/>
            <person name="Blein T."/>
            <person name="Aime D."/>
            <person name="Laguerre M."/>
            <person name="Taylor J."/>
            <person name="Schubert V."/>
            <person name="Nelson M."/>
            <person name="Geu-Flores F."/>
            <person name="Crespi M."/>
            <person name="Gallardo-Guerrero K."/>
            <person name="Delaux P.-M."/>
            <person name="Salse J."/>
            <person name="Berges H."/>
            <person name="Guyot R."/>
            <person name="Gouzy J."/>
            <person name="Peret B."/>
        </authorList>
    </citation>
    <scope>NUCLEOTIDE SEQUENCE [LARGE SCALE GENOMIC DNA]</scope>
    <source>
        <strain evidence="2">cv. Amiga</strain>
    </source>
</reference>
<organism evidence="1 2">
    <name type="scientific">Lupinus albus</name>
    <name type="common">White lupine</name>
    <name type="synonym">Lupinus termis</name>
    <dbReference type="NCBI Taxonomy" id="3870"/>
    <lineage>
        <taxon>Eukaryota</taxon>
        <taxon>Viridiplantae</taxon>
        <taxon>Streptophyta</taxon>
        <taxon>Embryophyta</taxon>
        <taxon>Tracheophyta</taxon>
        <taxon>Spermatophyta</taxon>
        <taxon>Magnoliopsida</taxon>
        <taxon>eudicotyledons</taxon>
        <taxon>Gunneridae</taxon>
        <taxon>Pentapetalae</taxon>
        <taxon>rosids</taxon>
        <taxon>fabids</taxon>
        <taxon>Fabales</taxon>
        <taxon>Fabaceae</taxon>
        <taxon>Papilionoideae</taxon>
        <taxon>50 kb inversion clade</taxon>
        <taxon>genistoids sensu lato</taxon>
        <taxon>core genistoids</taxon>
        <taxon>Genisteae</taxon>
        <taxon>Lupinus</taxon>
    </lineage>
</organism>
<sequence>MTPFIKLERFPPLIIITLLLTLRYPHILPYFLNLLCRFSDHLGSQHQVLSSFKPTHRSCTFPPIQSFIGCHSNTRIKTVIVRKLDQRQHTVPTARLFQYTCS</sequence>
<comment type="caution">
    <text evidence="1">The sequence shown here is derived from an EMBL/GenBank/DDBJ whole genome shotgun (WGS) entry which is preliminary data.</text>
</comment>
<protein>
    <submittedName>
        <fullName evidence="1">Uncharacterized protein</fullName>
    </submittedName>
</protein>
<accession>A0A6A4P8Q3</accession>
<name>A0A6A4P8Q3_LUPAL</name>
<dbReference type="EMBL" id="WOCE01000015">
    <property type="protein sequence ID" value="KAE9598332.1"/>
    <property type="molecule type" value="Genomic_DNA"/>
</dbReference>
<dbReference type="Proteomes" id="UP000447434">
    <property type="component" value="Chromosome 15"/>
</dbReference>
<evidence type="ECO:0000313" key="1">
    <source>
        <dbReference type="EMBL" id="KAE9598332.1"/>
    </source>
</evidence>
<evidence type="ECO:0000313" key="2">
    <source>
        <dbReference type="Proteomes" id="UP000447434"/>
    </source>
</evidence>
<keyword evidence="2" id="KW-1185">Reference proteome</keyword>
<dbReference type="AlphaFoldDB" id="A0A6A4P8Q3"/>
<gene>
    <name evidence="1" type="ORF">Lalb_Chr15g0079661</name>
</gene>
<proteinExistence type="predicted"/>